<dbReference type="InterPro" id="IPR050204">
    <property type="entry name" value="AraC_XylS_family_regulators"/>
</dbReference>
<dbReference type="PROSITE" id="PS01124">
    <property type="entry name" value="HTH_ARAC_FAMILY_2"/>
    <property type="match status" value="1"/>
</dbReference>
<protein>
    <submittedName>
        <fullName evidence="5">AraC-like DNA-binding protein</fullName>
    </submittedName>
</protein>
<keyword evidence="3" id="KW-0804">Transcription</keyword>
<evidence type="ECO:0000256" key="2">
    <source>
        <dbReference type="ARBA" id="ARBA00023125"/>
    </source>
</evidence>
<reference evidence="5 6" key="1">
    <citation type="submission" date="2023-07" db="EMBL/GenBank/DDBJ databases">
        <title>Sorghum-associated microbial communities from plants grown in Nebraska, USA.</title>
        <authorList>
            <person name="Schachtman D."/>
        </authorList>
    </citation>
    <scope>NUCLEOTIDE SEQUENCE [LARGE SCALE GENOMIC DNA]</scope>
    <source>
        <strain evidence="5 6">3262</strain>
    </source>
</reference>
<evidence type="ECO:0000313" key="6">
    <source>
        <dbReference type="Proteomes" id="UP001247620"/>
    </source>
</evidence>
<gene>
    <name evidence="5" type="ORF">J2W55_000006</name>
</gene>
<evidence type="ECO:0000313" key="5">
    <source>
        <dbReference type="EMBL" id="MDR6940178.1"/>
    </source>
</evidence>
<dbReference type="Proteomes" id="UP001247620">
    <property type="component" value="Unassembled WGS sequence"/>
</dbReference>
<dbReference type="InterPro" id="IPR018060">
    <property type="entry name" value="HTH_AraC"/>
</dbReference>
<accession>A0ABU1T490</accession>
<name>A0ABU1T490_9SPHI</name>
<dbReference type="Gene3D" id="1.10.10.60">
    <property type="entry name" value="Homeodomain-like"/>
    <property type="match status" value="1"/>
</dbReference>
<evidence type="ECO:0000256" key="1">
    <source>
        <dbReference type="ARBA" id="ARBA00023015"/>
    </source>
</evidence>
<dbReference type="SMART" id="SM00342">
    <property type="entry name" value="HTH_ARAC"/>
    <property type="match status" value="1"/>
</dbReference>
<dbReference type="Pfam" id="PF22200">
    <property type="entry name" value="ExsA_N"/>
    <property type="match status" value="1"/>
</dbReference>
<dbReference type="InterPro" id="IPR009057">
    <property type="entry name" value="Homeodomain-like_sf"/>
</dbReference>
<dbReference type="SUPFAM" id="SSF46689">
    <property type="entry name" value="Homeodomain-like"/>
    <property type="match status" value="1"/>
</dbReference>
<sequence length="266" mass="30435">MEVAEVFVSCKKEAHYSRELMLPQPALVRVISGEVRIAAADRSFRFFAGDTILFPRDQLARMSKLPLNGIPCVAISVIFRQDRLKQHYQDIKPSSQLKHEPLIFEDHPLLESLFNSLEPYFKLADALPADIAAFKVEEAIRILRAIDPATDSLLGHFEAPGKLDLVAFMEQNFQFNLPLEKFGYLTGRSLTTFKKDFKQAFGSSPGRWLTRKRLELARYQLTEHKRKPSEVYLDTGFEDLSHFSFAFKKQYGYSPTEVRGLDPSSI</sequence>
<dbReference type="RefSeq" id="WP_310090523.1">
    <property type="nucleotide sequence ID" value="NZ_JAVDUU010000001.1"/>
</dbReference>
<keyword evidence="1" id="KW-0805">Transcription regulation</keyword>
<evidence type="ECO:0000256" key="3">
    <source>
        <dbReference type="ARBA" id="ARBA00023163"/>
    </source>
</evidence>
<dbReference type="PANTHER" id="PTHR46796:SF13">
    <property type="entry name" value="HTH-TYPE TRANSCRIPTIONAL ACTIVATOR RHAS"/>
    <property type="match status" value="1"/>
</dbReference>
<keyword evidence="6" id="KW-1185">Reference proteome</keyword>
<feature type="domain" description="HTH araC/xylS-type" evidence="4">
    <location>
        <begin position="163"/>
        <end position="261"/>
    </location>
</feature>
<keyword evidence="2" id="KW-0238">DNA-binding</keyword>
<proteinExistence type="predicted"/>
<organism evidence="5 6">
    <name type="scientific">Mucilaginibacter pocheonensis</name>
    <dbReference type="NCBI Taxonomy" id="398050"/>
    <lineage>
        <taxon>Bacteria</taxon>
        <taxon>Pseudomonadati</taxon>
        <taxon>Bacteroidota</taxon>
        <taxon>Sphingobacteriia</taxon>
        <taxon>Sphingobacteriales</taxon>
        <taxon>Sphingobacteriaceae</taxon>
        <taxon>Mucilaginibacter</taxon>
    </lineage>
</organism>
<evidence type="ECO:0000259" key="4">
    <source>
        <dbReference type="PROSITE" id="PS01124"/>
    </source>
</evidence>
<comment type="caution">
    <text evidence="5">The sequence shown here is derived from an EMBL/GenBank/DDBJ whole genome shotgun (WGS) entry which is preliminary data.</text>
</comment>
<dbReference type="EMBL" id="JAVDUU010000001">
    <property type="protein sequence ID" value="MDR6940178.1"/>
    <property type="molecule type" value="Genomic_DNA"/>
</dbReference>
<dbReference type="PANTHER" id="PTHR46796">
    <property type="entry name" value="HTH-TYPE TRANSCRIPTIONAL ACTIVATOR RHAS-RELATED"/>
    <property type="match status" value="1"/>
</dbReference>
<dbReference type="Pfam" id="PF12833">
    <property type="entry name" value="HTH_18"/>
    <property type="match status" value="1"/>
</dbReference>
<dbReference type="InterPro" id="IPR054015">
    <property type="entry name" value="ExsA-like_N"/>
</dbReference>